<dbReference type="Gene3D" id="1.50.10.10">
    <property type="match status" value="1"/>
</dbReference>
<feature type="domain" description="GH15-like" evidence="1">
    <location>
        <begin position="244"/>
        <end position="608"/>
    </location>
</feature>
<dbReference type="AlphaFoldDB" id="A0A936NCD7"/>
<dbReference type="PANTHER" id="PTHR31616:SF0">
    <property type="entry name" value="GLUCAN 1,4-ALPHA-GLUCOSIDASE"/>
    <property type="match status" value="1"/>
</dbReference>
<protein>
    <submittedName>
        <fullName evidence="3">Glycoside hydrolase family 15 protein</fullName>
    </submittedName>
</protein>
<evidence type="ECO:0000313" key="4">
    <source>
        <dbReference type="Proteomes" id="UP000727993"/>
    </source>
</evidence>
<dbReference type="GO" id="GO:0004553">
    <property type="term" value="F:hydrolase activity, hydrolyzing O-glycosyl compounds"/>
    <property type="evidence" value="ECO:0007669"/>
    <property type="project" value="UniProtKB-ARBA"/>
</dbReference>
<proteinExistence type="predicted"/>
<dbReference type="Pfam" id="PF00723">
    <property type="entry name" value="Glyco_hydro_15"/>
    <property type="match status" value="1"/>
</dbReference>
<organism evidence="3 4">
    <name type="scientific">Candidatus Neomicrothrix subdominans</name>
    <dbReference type="NCBI Taxonomy" id="2954438"/>
    <lineage>
        <taxon>Bacteria</taxon>
        <taxon>Bacillati</taxon>
        <taxon>Actinomycetota</taxon>
        <taxon>Acidimicrobiia</taxon>
        <taxon>Acidimicrobiales</taxon>
        <taxon>Microthrixaceae</taxon>
        <taxon>Candidatus Neomicrothrix</taxon>
    </lineage>
</organism>
<comment type="caution">
    <text evidence="3">The sequence shown here is derived from an EMBL/GenBank/DDBJ whole genome shotgun (WGS) entry which is preliminary data.</text>
</comment>
<dbReference type="EMBL" id="JADJZA010000006">
    <property type="protein sequence ID" value="MBK9297084.1"/>
    <property type="molecule type" value="Genomic_DNA"/>
</dbReference>
<sequence>MASRSASCCAPPDVDAVDEAVRGASRPIEDLGMIGDTRTAALVGSDGSIDWMCIPSFDGSPVFGRLVGGVAAGRFRMGPNAPATVIDREYRHETATLRTTWVTDAGRLTLTEAMVSEVAGRFLPTTLLVRRLSAVEGPVEVGIEFDPRLGERHVAPRVERRGDVTVCSWGAEAMALTCSANLDLEPGGTHTVTIEAGEDLTIVVGVADHEPLIYVDPARAWAAVCDDERGWRSWCADIPDDIPHRDTVVRSLLTLRLLTYSPSGAPVAAPTTSLPEDPGGIRNWDYRFAWPRDASIGIGAFLGVGKDDEARHFLAWLLHASRRDRPRLPVLLTLHGRHPRGEGEMTGWPGYANSRPVRVGNGAADQHQLDGYGWVIDAAWLLTAAGHGLYTETWRALRGFVDEVVARWRDPDAGIWEVRGDEAHHVHSKLMAWLALDRALAISATQRTPKRQQDAWRRERAALAADIAAHGYNDVVGAYTRTYGSDDLDAAVLVLPLLGVEPAASERIRSTVAAIRRELGAGGPLVYRYPPGEDGLPGGEGAFLPCSFWLVQALALTGDVSEARSVFDELVAMAGPLGLFAEEVDPETGAFIGNFPQALSHASLVQAALALRGAGSSAS</sequence>
<dbReference type="SUPFAM" id="SSF48208">
    <property type="entry name" value="Six-hairpin glycosidases"/>
    <property type="match status" value="1"/>
</dbReference>
<evidence type="ECO:0000259" key="2">
    <source>
        <dbReference type="Pfam" id="PF19291"/>
    </source>
</evidence>
<feature type="domain" description="Trehalase-like N-terminal" evidence="2">
    <location>
        <begin position="25"/>
        <end position="177"/>
    </location>
</feature>
<gene>
    <name evidence="3" type="ORF">IPN02_09670</name>
</gene>
<dbReference type="InterPro" id="IPR012341">
    <property type="entry name" value="6hp_glycosidase-like_sf"/>
</dbReference>
<dbReference type="GO" id="GO:0005975">
    <property type="term" value="P:carbohydrate metabolic process"/>
    <property type="evidence" value="ECO:0007669"/>
    <property type="project" value="InterPro"/>
</dbReference>
<evidence type="ECO:0000259" key="1">
    <source>
        <dbReference type="Pfam" id="PF00723"/>
    </source>
</evidence>
<evidence type="ECO:0000313" key="3">
    <source>
        <dbReference type="EMBL" id="MBK9297084.1"/>
    </source>
</evidence>
<name>A0A936NCD7_9ACTN</name>
<dbReference type="Proteomes" id="UP000727993">
    <property type="component" value="Unassembled WGS sequence"/>
</dbReference>
<keyword evidence="3" id="KW-0378">Hydrolase</keyword>
<dbReference type="InterPro" id="IPR008928">
    <property type="entry name" value="6-hairpin_glycosidase_sf"/>
</dbReference>
<accession>A0A936NCD7</accession>
<dbReference type="PANTHER" id="PTHR31616">
    <property type="entry name" value="TREHALASE"/>
    <property type="match status" value="1"/>
</dbReference>
<dbReference type="InterPro" id="IPR011613">
    <property type="entry name" value="GH15-like"/>
</dbReference>
<dbReference type="Pfam" id="PF19291">
    <property type="entry name" value="TREH_N"/>
    <property type="match status" value="1"/>
</dbReference>
<dbReference type="InterPro" id="IPR045582">
    <property type="entry name" value="Trehalase-like_N"/>
</dbReference>
<reference evidence="3 4" key="1">
    <citation type="submission" date="2020-10" db="EMBL/GenBank/DDBJ databases">
        <title>Connecting structure to function with the recovery of over 1000 high-quality activated sludge metagenome-assembled genomes encoding full-length rRNA genes using long-read sequencing.</title>
        <authorList>
            <person name="Singleton C.M."/>
            <person name="Petriglieri F."/>
            <person name="Kristensen J.M."/>
            <person name="Kirkegaard R.H."/>
            <person name="Michaelsen T.Y."/>
            <person name="Andersen M.H."/>
            <person name="Karst S.M."/>
            <person name="Dueholm M.S."/>
            <person name="Nielsen P.H."/>
            <person name="Albertsen M."/>
        </authorList>
    </citation>
    <scope>NUCLEOTIDE SEQUENCE [LARGE SCALE GENOMIC DNA]</scope>
    <source>
        <strain evidence="3">Lyne_18-Q3-R50-59_MAXAC.006</strain>
    </source>
</reference>